<keyword evidence="5 9" id="KW-0865">Zymogen</keyword>
<dbReference type="SUPFAM" id="SSF50692">
    <property type="entry name" value="ADC-like"/>
    <property type="match status" value="1"/>
</dbReference>
<organism evidence="11 12">
    <name type="scientific">Cellulomonas gelida</name>
    <dbReference type="NCBI Taxonomy" id="1712"/>
    <lineage>
        <taxon>Bacteria</taxon>
        <taxon>Bacillati</taxon>
        <taxon>Actinomycetota</taxon>
        <taxon>Actinomycetes</taxon>
        <taxon>Micrococcales</taxon>
        <taxon>Cellulomonadaceae</taxon>
        <taxon>Cellulomonas</taxon>
    </lineage>
</organism>
<evidence type="ECO:0000256" key="9">
    <source>
        <dbReference type="HAMAP-Rule" id="MF_00446"/>
    </source>
</evidence>
<evidence type="ECO:0000256" key="2">
    <source>
        <dbReference type="ARBA" id="ARBA00022655"/>
    </source>
</evidence>
<dbReference type="Pfam" id="PF02261">
    <property type="entry name" value="Asp_decarbox"/>
    <property type="match status" value="1"/>
</dbReference>
<dbReference type="InterPro" id="IPR009010">
    <property type="entry name" value="Asp_de-COase-like_dom_sf"/>
</dbReference>
<gene>
    <name evidence="9" type="primary">panD</name>
    <name evidence="11" type="ORF">CGE01nite_18120</name>
</gene>
<dbReference type="EMBL" id="BJLQ01000016">
    <property type="protein sequence ID" value="GEA84561.1"/>
    <property type="molecule type" value="Genomic_DNA"/>
</dbReference>
<accession>A0A4Y3KJG9</accession>
<feature type="chain" id="PRO_5023472335" description="Aspartate 1-decarboxylase beta chain" evidence="9">
    <location>
        <begin position="1"/>
        <end position="27"/>
    </location>
</feature>
<dbReference type="CDD" id="cd06919">
    <property type="entry name" value="Asp_decarbox"/>
    <property type="match status" value="1"/>
</dbReference>
<comment type="PTM">
    <text evidence="9">Is synthesized initially as an inactive proenzyme, which is activated by self-cleavage at a specific serine bond to produce a beta-subunit with a hydroxyl group at its C-terminus and an alpha-subunit with a pyruvoyl group at its N-terminus.</text>
</comment>
<keyword evidence="4 9" id="KW-0068">Autocatalytic cleavage</keyword>
<comment type="pathway">
    <text evidence="9">Cofactor biosynthesis; (R)-pantothenate biosynthesis; beta-alanine from L-aspartate: step 1/1.</text>
</comment>
<evidence type="ECO:0000256" key="3">
    <source>
        <dbReference type="ARBA" id="ARBA00022793"/>
    </source>
</evidence>
<evidence type="ECO:0000256" key="8">
    <source>
        <dbReference type="ARBA" id="ARBA00023317"/>
    </source>
</evidence>
<dbReference type="PANTHER" id="PTHR21012:SF0">
    <property type="entry name" value="ASPARTATE 1-DECARBOXYLASE"/>
    <property type="match status" value="1"/>
</dbReference>
<feature type="chain" id="PRO_5023472334" description="Aspartate 1-decarboxylase alpha chain" evidence="9">
    <location>
        <begin position="28"/>
        <end position="218"/>
    </location>
</feature>
<dbReference type="EC" id="4.1.1.11" evidence="9"/>
<dbReference type="AlphaFoldDB" id="A0A4Y3KJG9"/>
<comment type="subcellular location">
    <subcellularLocation>
        <location evidence="9">Cytoplasm</location>
    </subcellularLocation>
</comment>
<dbReference type="HAMAP" id="MF_00446">
    <property type="entry name" value="PanD"/>
    <property type="match status" value="1"/>
</dbReference>
<keyword evidence="1 9" id="KW-0963">Cytoplasm</keyword>
<keyword evidence="2 9" id="KW-0566">Pantothenate biosynthesis</keyword>
<keyword evidence="12" id="KW-1185">Reference proteome</keyword>
<dbReference type="Proteomes" id="UP000320461">
    <property type="component" value="Unassembled WGS sequence"/>
</dbReference>
<evidence type="ECO:0000256" key="6">
    <source>
        <dbReference type="ARBA" id="ARBA00023239"/>
    </source>
</evidence>
<evidence type="ECO:0000256" key="5">
    <source>
        <dbReference type="ARBA" id="ARBA00023145"/>
    </source>
</evidence>
<dbReference type="UniPathway" id="UPA00028">
    <property type="reaction ID" value="UER00002"/>
</dbReference>
<feature type="binding site" evidence="9">
    <location>
        <position position="60"/>
    </location>
    <ligand>
        <name>substrate</name>
    </ligand>
</feature>
<dbReference type="GO" id="GO:0004068">
    <property type="term" value="F:aspartate 1-decarboxylase activity"/>
    <property type="evidence" value="ECO:0007669"/>
    <property type="project" value="UniProtKB-UniRule"/>
</dbReference>
<comment type="function">
    <text evidence="9">Catalyzes the pyruvoyl-dependent decarboxylation of aspartate to produce beta-alanine.</text>
</comment>
<dbReference type="Gene3D" id="2.40.40.20">
    <property type="match status" value="1"/>
</dbReference>
<dbReference type="GO" id="GO:0015940">
    <property type="term" value="P:pantothenate biosynthetic process"/>
    <property type="evidence" value="ECO:0007669"/>
    <property type="project" value="UniProtKB-UniRule"/>
</dbReference>
<comment type="catalytic activity">
    <reaction evidence="9">
        <text>L-aspartate + H(+) = beta-alanine + CO2</text>
        <dbReference type="Rhea" id="RHEA:19497"/>
        <dbReference type="ChEBI" id="CHEBI:15378"/>
        <dbReference type="ChEBI" id="CHEBI:16526"/>
        <dbReference type="ChEBI" id="CHEBI:29991"/>
        <dbReference type="ChEBI" id="CHEBI:57966"/>
        <dbReference type="EC" id="4.1.1.11"/>
    </reaction>
</comment>
<feature type="active site" description="Schiff-base intermediate with substrate; via pyruvic acid" evidence="9">
    <location>
        <position position="28"/>
    </location>
</feature>
<evidence type="ECO:0000313" key="12">
    <source>
        <dbReference type="Proteomes" id="UP000320461"/>
    </source>
</evidence>
<feature type="region of interest" description="Disordered" evidence="10">
    <location>
        <begin position="155"/>
        <end position="218"/>
    </location>
</feature>
<feature type="compositionally biased region" description="Basic and acidic residues" evidence="10">
    <location>
        <begin position="171"/>
        <end position="203"/>
    </location>
</feature>
<comment type="similarity">
    <text evidence="9">Belongs to the PanD family.</text>
</comment>
<comment type="cofactor">
    <cofactor evidence="9">
        <name>pyruvate</name>
        <dbReference type="ChEBI" id="CHEBI:15361"/>
    </cofactor>
    <text evidence="9">Binds 1 pyruvoyl group covalently per subunit.</text>
</comment>
<sequence length="218" mass="23052">MTTLMRTMMTGKIHRATVTQADLHYVGSVTVDADLLAAADLLPGQQVDIVDVTNGSRLTTYAIAGEAGSGQICINGAAAHLVHPGDVVILIAYGVMSDAEARTYEPHVVLVDSDNRIVDLSDDPGQVPDEWTQAAGLLPSGVPFAQGRDLVDHPHAVDRGAPHTHAGCGVREPHTHGPHESVVDGHAVEHRSDERPDDRRDAASDEQAQGPVTHGATR</sequence>
<reference evidence="11 12" key="1">
    <citation type="submission" date="2019-06" db="EMBL/GenBank/DDBJ databases">
        <title>Whole genome shotgun sequence of Cellulomonas gelida NBRC 3748.</title>
        <authorList>
            <person name="Hosoyama A."/>
            <person name="Uohara A."/>
            <person name="Ohji S."/>
            <person name="Ichikawa N."/>
        </authorList>
    </citation>
    <scope>NUCLEOTIDE SEQUENCE [LARGE SCALE GENOMIC DNA]</scope>
    <source>
        <strain evidence="11 12">NBRC 3748</strain>
    </source>
</reference>
<evidence type="ECO:0000256" key="4">
    <source>
        <dbReference type="ARBA" id="ARBA00022813"/>
    </source>
</evidence>
<dbReference type="GO" id="GO:0006523">
    <property type="term" value="P:alanine biosynthetic process"/>
    <property type="evidence" value="ECO:0007669"/>
    <property type="project" value="InterPro"/>
</dbReference>
<feature type="modified residue" description="Pyruvic acid (Ser)" evidence="9">
    <location>
        <position position="28"/>
    </location>
</feature>
<name>A0A4Y3KJG9_9CELL</name>
<feature type="active site" description="Proton donor" evidence="9">
    <location>
        <position position="61"/>
    </location>
</feature>
<dbReference type="PANTHER" id="PTHR21012">
    <property type="entry name" value="ASPARTATE 1-DECARBOXYLASE"/>
    <property type="match status" value="1"/>
</dbReference>
<evidence type="ECO:0000256" key="7">
    <source>
        <dbReference type="ARBA" id="ARBA00023270"/>
    </source>
</evidence>
<keyword evidence="3 9" id="KW-0210">Decarboxylase</keyword>
<keyword evidence="7 9" id="KW-0704">Schiff base</keyword>
<comment type="caution">
    <text evidence="11">The sequence shown here is derived from an EMBL/GenBank/DDBJ whole genome shotgun (WGS) entry which is preliminary data.</text>
</comment>
<dbReference type="GO" id="GO:0005829">
    <property type="term" value="C:cytosol"/>
    <property type="evidence" value="ECO:0007669"/>
    <property type="project" value="TreeGrafter"/>
</dbReference>
<feature type="binding site" evidence="9">
    <location>
        <begin position="76"/>
        <end position="78"/>
    </location>
    <ligand>
        <name>substrate</name>
    </ligand>
</feature>
<protein>
    <recommendedName>
        <fullName evidence="9">Aspartate 1-decarboxylase</fullName>
        <ecNumber evidence="9">4.1.1.11</ecNumber>
    </recommendedName>
    <alternativeName>
        <fullName evidence="9">Aspartate alpha-decarboxylase</fullName>
    </alternativeName>
    <component>
        <recommendedName>
            <fullName evidence="9">Aspartate 1-decarboxylase beta chain</fullName>
        </recommendedName>
    </component>
    <component>
        <recommendedName>
            <fullName evidence="9">Aspartate 1-decarboxylase alpha chain</fullName>
        </recommendedName>
    </component>
</protein>
<evidence type="ECO:0000256" key="10">
    <source>
        <dbReference type="SAM" id="MobiDB-lite"/>
    </source>
</evidence>
<dbReference type="InterPro" id="IPR003190">
    <property type="entry name" value="Asp_decarbox"/>
</dbReference>
<keyword evidence="6 9" id="KW-0456">Lyase</keyword>
<evidence type="ECO:0000313" key="11">
    <source>
        <dbReference type="EMBL" id="GEA84561.1"/>
    </source>
</evidence>
<comment type="subunit">
    <text evidence="9">Heterooctamer of four alpha and four beta subunits.</text>
</comment>
<evidence type="ECO:0000256" key="1">
    <source>
        <dbReference type="ARBA" id="ARBA00022490"/>
    </source>
</evidence>
<keyword evidence="8 9" id="KW-0670">Pyruvate</keyword>
<proteinExistence type="inferred from homology"/>
<dbReference type="NCBIfam" id="TIGR00223">
    <property type="entry name" value="panD"/>
    <property type="match status" value="1"/>
</dbReference>